<evidence type="ECO:0000313" key="2">
    <source>
        <dbReference type="Proteomes" id="UP000181790"/>
    </source>
</evidence>
<dbReference type="Pfam" id="PF13585">
    <property type="entry name" value="CHU_C"/>
    <property type="match status" value="1"/>
</dbReference>
<protein>
    <recommendedName>
        <fullName evidence="3">Gliding motility-associated C-terminal domain-containing protein</fullName>
    </recommendedName>
</protein>
<keyword evidence="2" id="KW-1185">Reference proteome</keyword>
<reference evidence="1 2" key="1">
    <citation type="submission" date="2016-10" db="EMBL/GenBank/DDBJ databases">
        <title>Arsenicibacter rosenii gen. nov., sp. nov., an efficient arsenic-methylating bacterium isolated from an arsenic-contaminated paddy soil.</title>
        <authorList>
            <person name="Huang K."/>
        </authorList>
    </citation>
    <scope>NUCLEOTIDE SEQUENCE [LARGE SCALE GENOMIC DNA]</scope>
    <source>
        <strain evidence="1 2">SM-1</strain>
    </source>
</reference>
<proteinExistence type="predicted"/>
<name>A0A1S2VF86_9BACT</name>
<gene>
    <name evidence="1" type="ORF">BLX24_23125</name>
</gene>
<dbReference type="AlphaFoldDB" id="A0A1S2VF86"/>
<comment type="caution">
    <text evidence="1">The sequence shown here is derived from an EMBL/GenBank/DDBJ whole genome shotgun (WGS) entry which is preliminary data.</text>
</comment>
<dbReference type="NCBIfam" id="TIGR04131">
    <property type="entry name" value="Bac_Flav_CTERM"/>
    <property type="match status" value="1"/>
</dbReference>
<dbReference type="EMBL" id="MORL01000018">
    <property type="protein sequence ID" value="OIN56866.1"/>
    <property type="molecule type" value="Genomic_DNA"/>
</dbReference>
<organism evidence="1 2">
    <name type="scientific">Arsenicibacter rosenii</name>
    <dbReference type="NCBI Taxonomy" id="1750698"/>
    <lineage>
        <taxon>Bacteria</taxon>
        <taxon>Pseudomonadati</taxon>
        <taxon>Bacteroidota</taxon>
        <taxon>Cytophagia</taxon>
        <taxon>Cytophagales</taxon>
        <taxon>Spirosomataceae</taxon>
        <taxon>Arsenicibacter</taxon>
    </lineage>
</organism>
<evidence type="ECO:0000313" key="1">
    <source>
        <dbReference type="EMBL" id="OIN56866.1"/>
    </source>
</evidence>
<accession>A0A1S2VF86</accession>
<dbReference type="RefSeq" id="WP_071505592.1">
    <property type="nucleotide sequence ID" value="NZ_MORL01000018.1"/>
</dbReference>
<dbReference type="InterPro" id="IPR026341">
    <property type="entry name" value="T9SS_type_B"/>
</dbReference>
<sequence>MKKILVSCLIAASALLAERVYGQNGQYDLRITQKNINCTTQKAQVDLEIKASSATTSFLIGNANFRFQYDAKVFKKPVLVKQLNFSGSNDYGVQNLNGSQESAATGIVSLNIFYNGDGLKAQKVLTEWTPIATIEFDVDTKTTMPTEIVWLTDKSLPKTVMEEWLPSETGKGYVSTLAKSGGVYTNLAIESMNKVCSNAGGTTDLTVDEPLFVPEGFSPNGDMINDKFVIKNTKGLTVDLKVFNRYGAVVYTSDDYQNDWDGRGTTGQNLPDGTYFYTVKLSDGRKVTHYLTISR</sequence>
<evidence type="ECO:0008006" key="3">
    <source>
        <dbReference type="Google" id="ProtNLM"/>
    </source>
</evidence>
<dbReference type="Gene3D" id="2.60.40.4070">
    <property type="match status" value="1"/>
</dbReference>
<dbReference type="Proteomes" id="UP000181790">
    <property type="component" value="Unassembled WGS sequence"/>
</dbReference>